<sequence length="108" mass="11607">MMDASISTVPSVVRTEPRPALNCGWFSNSRTTSSTTSSGERPFLKAAIPTSRQWRRPASRGSLFSRGRSTGMSPAPPCSAIAHPIAFPSQSLRSLSLSLQEKRWGAGT</sequence>
<protein>
    <submittedName>
        <fullName evidence="2">Uncharacterized protein</fullName>
    </submittedName>
</protein>
<organism evidence="2">
    <name type="scientific">Opuntia streptacantha</name>
    <name type="common">Prickly pear cactus</name>
    <name type="synonym">Opuntia cardona</name>
    <dbReference type="NCBI Taxonomy" id="393608"/>
    <lineage>
        <taxon>Eukaryota</taxon>
        <taxon>Viridiplantae</taxon>
        <taxon>Streptophyta</taxon>
        <taxon>Embryophyta</taxon>
        <taxon>Tracheophyta</taxon>
        <taxon>Spermatophyta</taxon>
        <taxon>Magnoliopsida</taxon>
        <taxon>eudicotyledons</taxon>
        <taxon>Gunneridae</taxon>
        <taxon>Pentapetalae</taxon>
        <taxon>Caryophyllales</taxon>
        <taxon>Cactineae</taxon>
        <taxon>Cactaceae</taxon>
        <taxon>Opuntioideae</taxon>
        <taxon>Opuntia</taxon>
    </lineage>
</organism>
<proteinExistence type="predicted"/>
<name>A0A7C9D2C4_OPUST</name>
<dbReference type="AlphaFoldDB" id="A0A7C9D2C4"/>
<evidence type="ECO:0000313" key="2">
    <source>
        <dbReference type="EMBL" id="MBA4632161.1"/>
    </source>
</evidence>
<reference evidence="2" key="1">
    <citation type="journal article" date="2013" name="J. Plant Res.">
        <title>Effect of fungi and light on seed germination of three Opuntia species from semiarid lands of central Mexico.</title>
        <authorList>
            <person name="Delgado-Sanchez P."/>
            <person name="Jimenez-Bremont J.F."/>
            <person name="Guerrero-Gonzalez Mde L."/>
            <person name="Flores J."/>
        </authorList>
    </citation>
    <scope>NUCLEOTIDE SEQUENCE</scope>
    <source>
        <tissue evidence="2">Cladode</tissue>
    </source>
</reference>
<feature type="region of interest" description="Disordered" evidence="1">
    <location>
        <begin position="50"/>
        <end position="77"/>
    </location>
</feature>
<evidence type="ECO:0000256" key="1">
    <source>
        <dbReference type="SAM" id="MobiDB-lite"/>
    </source>
</evidence>
<reference evidence="2" key="2">
    <citation type="submission" date="2020-07" db="EMBL/GenBank/DDBJ databases">
        <authorList>
            <person name="Vera ALvarez R."/>
            <person name="Arias-Moreno D.M."/>
            <person name="Jimenez-Jacinto V."/>
            <person name="Jimenez-Bremont J.F."/>
            <person name="Swaminathan K."/>
            <person name="Moose S.P."/>
            <person name="Guerrero-Gonzalez M.L."/>
            <person name="Marino-Ramirez L."/>
            <person name="Landsman D."/>
            <person name="Rodriguez-Kessler M."/>
            <person name="Delgado-Sanchez P."/>
        </authorList>
    </citation>
    <scope>NUCLEOTIDE SEQUENCE</scope>
    <source>
        <tissue evidence="2">Cladode</tissue>
    </source>
</reference>
<dbReference type="EMBL" id="GISG01081172">
    <property type="protein sequence ID" value="MBA4632161.1"/>
    <property type="molecule type" value="Transcribed_RNA"/>
</dbReference>
<accession>A0A7C9D2C4</accession>